<keyword evidence="7 10" id="KW-0472">Membrane</keyword>
<keyword evidence="2 10" id="KW-0813">Transport</keyword>
<feature type="domain" description="TonB-dependent receptor-like beta-barrel" evidence="12">
    <location>
        <begin position="310"/>
        <end position="757"/>
    </location>
</feature>
<gene>
    <name evidence="14" type="ORF">M0L20_12940</name>
</gene>
<dbReference type="Gene3D" id="2.60.40.1120">
    <property type="entry name" value="Carboxypeptidase-like, regulatory domain"/>
    <property type="match status" value="1"/>
</dbReference>
<accession>A0ABT0HKS0</accession>
<comment type="similarity">
    <text evidence="10 11">Belongs to the TonB-dependent receptor family.</text>
</comment>
<reference evidence="14 15" key="1">
    <citation type="submission" date="2022-04" db="EMBL/GenBank/DDBJ databases">
        <title>Spirosoma sp. strain RP8 genome sequencing and assembly.</title>
        <authorList>
            <person name="Jung Y."/>
        </authorList>
    </citation>
    <scope>NUCLEOTIDE SEQUENCE [LARGE SCALE GENOMIC DNA]</scope>
    <source>
        <strain evidence="14 15">RP8</strain>
    </source>
</reference>
<evidence type="ECO:0000259" key="13">
    <source>
        <dbReference type="Pfam" id="PF07715"/>
    </source>
</evidence>
<dbReference type="InterPro" id="IPR036942">
    <property type="entry name" value="Beta-barrel_TonB_sf"/>
</dbReference>
<comment type="caution">
    <text evidence="14">The sequence shown here is derived from an EMBL/GenBank/DDBJ whole genome shotgun (WGS) entry which is preliminary data.</text>
</comment>
<evidence type="ECO:0000256" key="7">
    <source>
        <dbReference type="ARBA" id="ARBA00023136"/>
    </source>
</evidence>
<keyword evidence="3 10" id="KW-1134">Transmembrane beta strand</keyword>
<dbReference type="Proteomes" id="UP001202180">
    <property type="component" value="Unassembled WGS sequence"/>
</dbReference>
<dbReference type="Gene3D" id="2.170.130.10">
    <property type="entry name" value="TonB-dependent receptor, plug domain"/>
    <property type="match status" value="1"/>
</dbReference>
<dbReference type="RefSeq" id="WP_248478081.1">
    <property type="nucleotide sequence ID" value="NZ_JALPRF010000002.1"/>
</dbReference>
<evidence type="ECO:0000256" key="10">
    <source>
        <dbReference type="PROSITE-ProRule" id="PRU01360"/>
    </source>
</evidence>
<evidence type="ECO:0000256" key="1">
    <source>
        <dbReference type="ARBA" id="ARBA00004571"/>
    </source>
</evidence>
<dbReference type="InterPro" id="IPR039426">
    <property type="entry name" value="TonB-dep_rcpt-like"/>
</dbReference>
<evidence type="ECO:0000256" key="6">
    <source>
        <dbReference type="ARBA" id="ARBA00023077"/>
    </source>
</evidence>
<evidence type="ECO:0000256" key="2">
    <source>
        <dbReference type="ARBA" id="ARBA00022448"/>
    </source>
</evidence>
<evidence type="ECO:0000259" key="12">
    <source>
        <dbReference type="Pfam" id="PF00593"/>
    </source>
</evidence>
<dbReference type="InterPro" id="IPR037066">
    <property type="entry name" value="Plug_dom_sf"/>
</dbReference>
<dbReference type="EMBL" id="JALPRF010000002">
    <property type="protein sequence ID" value="MCK8492767.1"/>
    <property type="molecule type" value="Genomic_DNA"/>
</dbReference>
<dbReference type="Pfam" id="PF00593">
    <property type="entry name" value="TonB_dep_Rec_b-barrel"/>
    <property type="match status" value="1"/>
</dbReference>
<sequence>MLLCGTLKAEISAIRRITGHVFDAKSKLPLAGANVYVADNKEGCLTSDVGFFSISVPASAITVVTFSYVGFASVTYIVRPESGTELSIFLTAGQTLGEQRVEGSKQASVGSDTPMSTVSLSMTQLKKVPALLGEKDVLKMLQLMPGVQKGSEGNAGLYVRGGAPDQNLILLDNTPIYNPNHLLGFFSAFNGDALKQADLTKGGFPARFGGRLSSVVELTTKDGATDKVHAEATGGIVASRLLVSGPLSKKVTYVVAGRRTYLDLLTGLLGKGTDDQPVLKTFFYDVNAKLTIEAGDKDKLYVSGYRSHDQFSNVRTDGIALRSALQWTNEAGSIRWHHQGARGLAFDLSILSSRYRMAVQDEQLLPESSSNGTYRLAYQSAIRDVGVSYALHQYINKKHQLRYGVQATQHVFNPQASVSLTVADPPVQTADHQVNTAEAGAYIEHTWTPTDQWSINSGLRLSAYSLIGGRQDAPSGSAGEKLSLPGYALPEPRLSLAYRAAPTFTLKGSFALMNQYVHLLSSAGVGLCTDLWVPTVGSVKPQQSQQIALGIVKNFSTAGITLTVEGYHKQMNNLLSYREGASFLTADTKGSIQSTQWTDNVTSGHGRSSGAEVLLQKQTGRLSGWIGYTLSWTKWQFAELNAGKPFFPRYDRRHDASVVGIYELTPSITLSGSWVYGTGNALTLPLSRYSGYLDQKAESNPATASTLYGSGPNVKEYSERNAFRADAYHRLDIGLRFTRKRTSYERVWELSVYNVYNRRNAFLYSLEGKEQGKGMPSKTVLYKYSLFPVVPSVSYTVRF</sequence>
<dbReference type="InterPro" id="IPR008969">
    <property type="entry name" value="CarboxyPept-like_regulatory"/>
</dbReference>
<organism evidence="14 15">
    <name type="scientific">Spirosoma liriopis</name>
    <dbReference type="NCBI Taxonomy" id="2937440"/>
    <lineage>
        <taxon>Bacteria</taxon>
        <taxon>Pseudomonadati</taxon>
        <taxon>Bacteroidota</taxon>
        <taxon>Cytophagia</taxon>
        <taxon>Cytophagales</taxon>
        <taxon>Cytophagaceae</taxon>
        <taxon>Spirosoma</taxon>
    </lineage>
</organism>
<feature type="domain" description="TonB-dependent receptor plug" evidence="13">
    <location>
        <begin position="112"/>
        <end position="211"/>
    </location>
</feature>
<evidence type="ECO:0000256" key="4">
    <source>
        <dbReference type="ARBA" id="ARBA00022692"/>
    </source>
</evidence>
<dbReference type="InterPro" id="IPR012910">
    <property type="entry name" value="Plug_dom"/>
</dbReference>
<dbReference type="SUPFAM" id="SSF49464">
    <property type="entry name" value="Carboxypeptidase regulatory domain-like"/>
    <property type="match status" value="1"/>
</dbReference>
<keyword evidence="4 10" id="KW-0812">Transmembrane</keyword>
<dbReference type="Gene3D" id="2.40.170.20">
    <property type="entry name" value="TonB-dependent receptor, beta-barrel domain"/>
    <property type="match status" value="1"/>
</dbReference>
<proteinExistence type="inferred from homology"/>
<evidence type="ECO:0000256" key="11">
    <source>
        <dbReference type="RuleBase" id="RU003357"/>
    </source>
</evidence>
<dbReference type="Pfam" id="PF13715">
    <property type="entry name" value="CarbopepD_reg_2"/>
    <property type="match status" value="1"/>
</dbReference>
<evidence type="ECO:0000256" key="8">
    <source>
        <dbReference type="ARBA" id="ARBA00023170"/>
    </source>
</evidence>
<dbReference type="PANTHER" id="PTHR30069">
    <property type="entry name" value="TONB-DEPENDENT OUTER MEMBRANE RECEPTOR"/>
    <property type="match status" value="1"/>
</dbReference>
<keyword evidence="9 10" id="KW-0998">Cell outer membrane</keyword>
<keyword evidence="6 11" id="KW-0798">TonB box</keyword>
<comment type="subcellular location">
    <subcellularLocation>
        <location evidence="1 10">Cell outer membrane</location>
        <topology evidence="1 10">Multi-pass membrane protein</topology>
    </subcellularLocation>
</comment>
<protein>
    <submittedName>
        <fullName evidence="14">TonB-dependent receptor</fullName>
    </submittedName>
</protein>
<keyword evidence="15" id="KW-1185">Reference proteome</keyword>
<dbReference type="Pfam" id="PF07715">
    <property type="entry name" value="Plug"/>
    <property type="match status" value="1"/>
</dbReference>
<evidence type="ECO:0000313" key="15">
    <source>
        <dbReference type="Proteomes" id="UP001202180"/>
    </source>
</evidence>
<evidence type="ECO:0000256" key="5">
    <source>
        <dbReference type="ARBA" id="ARBA00022729"/>
    </source>
</evidence>
<dbReference type="PANTHER" id="PTHR30069:SF29">
    <property type="entry name" value="HEMOGLOBIN AND HEMOGLOBIN-HAPTOGLOBIN-BINDING PROTEIN 1-RELATED"/>
    <property type="match status" value="1"/>
</dbReference>
<evidence type="ECO:0000313" key="14">
    <source>
        <dbReference type="EMBL" id="MCK8492767.1"/>
    </source>
</evidence>
<keyword evidence="8 14" id="KW-0675">Receptor</keyword>
<name>A0ABT0HKS0_9BACT</name>
<evidence type="ECO:0000256" key="3">
    <source>
        <dbReference type="ARBA" id="ARBA00022452"/>
    </source>
</evidence>
<dbReference type="SUPFAM" id="SSF56935">
    <property type="entry name" value="Porins"/>
    <property type="match status" value="1"/>
</dbReference>
<dbReference type="InterPro" id="IPR000531">
    <property type="entry name" value="Beta-barrel_TonB"/>
</dbReference>
<evidence type="ECO:0000256" key="9">
    <source>
        <dbReference type="ARBA" id="ARBA00023237"/>
    </source>
</evidence>
<dbReference type="PROSITE" id="PS52016">
    <property type="entry name" value="TONB_DEPENDENT_REC_3"/>
    <property type="match status" value="1"/>
</dbReference>
<keyword evidence="5" id="KW-0732">Signal</keyword>